<dbReference type="EMBL" id="LGUT01003237">
    <property type="protein sequence ID" value="KOG85721.1"/>
    <property type="molecule type" value="Genomic_DNA"/>
</dbReference>
<dbReference type="Proteomes" id="UP000037020">
    <property type="component" value="Unassembled WGS sequence"/>
</dbReference>
<comment type="caution">
    <text evidence="1">The sequence shown here is derived from an EMBL/GenBank/DDBJ whole genome shotgun (WGS) entry which is preliminary data.</text>
</comment>
<name>A0ABR5IXN5_9ACTN</name>
<evidence type="ECO:0000313" key="1">
    <source>
        <dbReference type="EMBL" id="KOG85721.1"/>
    </source>
</evidence>
<gene>
    <name evidence="1" type="ORF">ADK38_35085</name>
</gene>
<evidence type="ECO:0000313" key="2">
    <source>
        <dbReference type="Proteomes" id="UP000037020"/>
    </source>
</evidence>
<sequence length="140" mass="14543">SGTAVSNLPLPDGSEARVTKVGDQNFRAKIVNKGDVLATIETHDAAAGLDANDMFVVLTTDGRVHAWMGGGQSGPGTFALKGGFDAKVTKVGELHYRAQLLDRDGKVVDTIETAGRHDVGVDANGVYIVLSNGGIISSHD</sequence>
<accession>A0ABR5IXN5</accession>
<protein>
    <submittedName>
        <fullName evidence="1">Uncharacterized protein</fullName>
    </submittedName>
</protein>
<feature type="non-terminal residue" evidence="1">
    <location>
        <position position="1"/>
    </location>
</feature>
<reference evidence="1 2" key="1">
    <citation type="submission" date="2015-07" db="EMBL/GenBank/DDBJ databases">
        <authorList>
            <person name="Ju K.-S."/>
            <person name="Doroghazi J.R."/>
            <person name="Metcalf W.W."/>
        </authorList>
    </citation>
    <scope>NUCLEOTIDE SEQUENCE [LARGE SCALE GENOMIC DNA]</scope>
    <source>
        <strain evidence="1 2">NRRL B-3589</strain>
    </source>
</reference>
<organism evidence="1 2">
    <name type="scientific">Streptomyces varsoviensis</name>
    <dbReference type="NCBI Taxonomy" id="67373"/>
    <lineage>
        <taxon>Bacteria</taxon>
        <taxon>Bacillati</taxon>
        <taxon>Actinomycetota</taxon>
        <taxon>Actinomycetes</taxon>
        <taxon>Kitasatosporales</taxon>
        <taxon>Streptomycetaceae</taxon>
        <taxon>Streptomyces</taxon>
    </lineage>
</organism>
<proteinExistence type="predicted"/>
<keyword evidence="2" id="KW-1185">Reference proteome</keyword>